<name>A0A348HFM4_9GAMM</name>
<keyword evidence="7" id="KW-0472">Membrane</keyword>
<evidence type="ECO:0000256" key="8">
    <source>
        <dbReference type="ARBA" id="ARBA00023237"/>
    </source>
</evidence>
<dbReference type="FunFam" id="2.60.40.2610:FF:000001">
    <property type="entry name" value="Outer membrane fimbrial usher protein"/>
    <property type="match status" value="1"/>
</dbReference>
<proteinExistence type="inferred from homology"/>
<evidence type="ECO:0000313" key="11">
    <source>
        <dbReference type="EMBL" id="BBG30426.1"/>
    </source>
</evidence>
<dbReference type="InterPro" id="IPR043142">
    <property type="entry name" value="PapC-like_C_sf"/>
</dbReference>
<dbReference type="STRING" id="1123510.GCA_000620025_00840"/>
<dbReference type="Pfam" id="PF00577">
    <property type="entry name" value="Usher"/>
    <property type="match status" value="1"/>
</dbReference>
<dbReference type="InterPro" id="IPR025885">
    <property type="entry name" value="PapC_N"/>
</dbReference>
<feature type="domain" description="PapC-like C-terminal" evidence="9">
    <location>
        <begin position="786"/>
        <end position="849"/>
    </location>
</feature>
<keyword evidence="5" id="KW-0812">Transmembrane</keyword>
<dbReference type="FunFam" id="2.60.40.3110:FF:000001">
    <property type="entry name" value="Putative fimbrial outer membrane usher"/>
    <property type="match status" value="1"/>
</dbReference>
<keyword evidence="6" id="KW-0732">Signal</keyword>
<keyword evidence="4" id="KW-1134">Transmembrane beta strand</keyword>
<evidence type="ECO:0000259" key="9">
    <source>
        <dbReference type="Pfam" id="PF13953"/>
    </source>
</evidence>
<keyword evidence="3" id="KW-0813">Transport</keyword>
<protein>
    <submittedName>
        <fullName evidence="11">P pilus assembly protein, porin PapC</fullName>
    </submittedName>
</protein>
<dbReference type="GO" id="GO:0009297">
    <property type="term" value="P:pilus assembly"/>
    <property type="evidence" value="ECO:0007669"/>
    <property type="project" value="InterPro"/>
</dbReference>
<evidence type="ECO:0000256" key="1">
    <source>
        <dbReference type="ARBA" id="ARBA00004571"/>
    </source>
</evidence>
<dbReference type="Pfam" id="PF13953">
    <property type="entry name" value="PapC_C"/>
    <property type="match status" value="1"/>
</dbReference>
<comment type="subcellular location">
    <subcellularLocation>
        <location evidence="1">Cell outer membrane</location>
        <topology evidence="1">Multi-pass membrane protein</topology>
    </subcellularLocation>
</comment>
<accession>A0A348HFM4</accession>
<organism evidence="11 12">
    <name type="scientific">Zymobacter palmae</name>
    <dbReference type="NCBI Taxonomy" id="33074"/>
    <lineage>
        <taxon>Bacteria</taxon>
        <taxon>Pseudomonadati</taxon>
        <taxon>Pseudomonadota</taxon>
        <taxon>Gammaproteobacteria</taxon>
        <taxon>Oceanospirillales</taxon>
        <taxon>Halomonadaceae</taxon>
        <taxon>Zymobacter group</taxon>
        <taxon>Zymobacter</taxon>
    </lineage>
</organism>
<dbReference type="EMBL" id="AP018933">
    <property type="protein sequence ID" value="BBG30426.1"/>
    <property type="molecule type" value="Genomic_DNA"/>
</dbReference>
<reference evidence="11 12" key="1">
    <citation type="submission" date="2018-09" db="EMBL/GenBank/DDBJ databases">
        <title>Zymobacter palmae IAM14233 (=T109) whole genome analysis.</title>
        <authorList>
            <person name="Yanase H."/>
        </authorList>
    </citation>
    <scope>NUCLEOTIDE SEQUENCE [LARGE SCALE GENOMIC DNA]</scope>
    <source>
        <strain evidence="11 12">IAM14233</strain>
    </source>
</reference>
<evidence type="ECO:0000256" key="4">
    <source>
        <dbReference type="ARBA" id="ARBA00022452"/>
    </source>
</evidence>
<dbReference type="InterPro" id="IPR042186">
    <property type="entry name" value="FimD_plug_dom"/>
</dbReference>
<dbReference type="KEGG" id="zpl:ZBT109_1670"/>
<evidence type="ECO:0000313" key="12">
    <source>
        <dbReference type="Proteomes" id="UP000267342"/>
    </source>
</evidence>
<evidence type="ECO:0000256" key="5">
    <source>
        <dbReference type="ARBA" id="ARBA00022692"/>
    </source>
</evidence>
<evidence type="ECO:0000256" key="3">
    <source>
        <dbReference type="ARBA" id="ARBA00022448"/>
    </source>
</evidence>
<gene>
    <name evidence="11" type="ORF">ZBT109_1670</name>
</gene>
<dbReference type="Proteomes" id="UP000267342">
    <property type="component" value="Chromosome"/>
</dbReference>
<dbReference type="InterPro" id="IPR025949">
    <property type="entry name" value="PapC-like_C"/>
</dbReference>
<feature type="domain" description="PapC N-terminal" evidence="10">
    <location>
        <begin position="61"/>
        <end position="209"/>
    </location>
</feature>
<comment type="similarity">
    <text evidence="2">Belongs to the fimbrial export usher family.</text>
</comment>
<dbReference type="Gene3D" id="3.10.20.410">
    <property type="match status" value="1"/>
</dbReference>
<dbReference type="RefSeq" id="WP_120185354.1">
    <property type="nucleotide sequence ID" value="NZ_AP018933.1"/>
</dbReference>
<dbReference type="Gene3D" id="2.60.40.2610">
    <property type="entry name" value="Outer membrane usher protein FimD, plug domain"/>
    <property type="match status" value="1"/>
</dbReference>
<evidence type="ECO:0000259" key="10">
    <source>
        <dbReference type="Pfam" id="PF13954"/>
    </source>
</evidence>
<dbReference type="InterPro" id="IPR000015">
    <property type="entry name" value="Fimb_usher"/>
</dbReference>
<dbReference type="InterPro" id="IPR037224">
    <property type="entry name" value="PapC_N_sf"/>
</dbReference>
<dbReference type="GO" id="GO:0009279">
    <property type="term" value="C:cell outer membrane"/>
    <property type="evidence" value="ECO:0007669"/>
    <property type="project" value="UniProtKB-SubCell"/>
</dbReference>
<keyword evidence="8" id="KW-0998">Cell outer membrane</keyword>
<dbReference type="Gene3D" id="2.60.40.2070">
    <property type="match status" value="1"/>
</dbReference>
<dbReference type="PANTHER" id="PTHR30451:SF3">
    <property type="entry name" value="OUTER MEMBRANE USHER PROTEIN HTRE-RELATED"/>
    <property type="match status" value="1"/>
</dbReference>
<evidence type="ECO:0000256" key="7">
    <source>
        <dbReference type="ARBA" id="ARBA00023136"/>
    </source>
</evidence>
<dbReference type="SUPFAM" id="SSF141729">
    <property type="entry name" value="FimD N-terminal domain-like"/>
    <property type="match status" value="1"/>
</dbReference>
<dbReference type="GO" id="GO:0015473">
    <property type="term" value="F:fimbrial usher porin activity"/>
    <property type="evidence" value="ECO:0007669"/>
    <property type="project" value="InterPro"/>
</dbReference>
<evidence type="ECO:0000256" key="2">
    <source>
        <dbReference type="ARBA" id="ARBA00008064"/>
    </source>
</evidence>
<keyword evidence="12" id="KW-1185">Reference proteome</keyword>
<evidence type="ECO:0000256" key="6">
    <source>
        <dbReference type="ARBA" id="ARBA00022729"/>
    </source>
</evidence>
<sequence length="868" mass="95125">MNTNKAMFPLSRTDRAEAQQYRTAGYSRYCSMGLLGLMIPLAPVHAAQQDSAATPTDTEASFNSRFLNGKSRGEDLSRFAYDNPILAGTYSSDTYVNGRWQGTHDYVFRNVAGQTNAETCFSMTFLEQLGVDTALLHPAALNGKLPVPDTCLTMSQWLPSATAHFDSSTFRMDINVPQAFMHHNARGYVNPKVWDHGITAGKVTYNFNAYQSDMTSAGQKQRQQAAYLSLNTGFNVGDWQFRHDSSLSWQNHDGAHWQKTATYARYPVQRLRGQLTLGDSYTSGELFDSVGFRGLQLATDDRMLPDSLNGYAPTIRGAADTNALVEVYQNGQLIYQTNVSQGPFIIEDLYPTGYGGDLQVIINEANGQKRSFRVPYASVSQMLRPGIGRYNVTVGQVRNLNNVDYHPNIIQATFQRGLTNTLTGYTGAVVSEEYSAILGGAGVATPIGAFSLDIIQSNARFLHNDNMTGQSYKLGYNKYVPSTNTSFTFAAYRYSTSGYMSLNNSFLAHDYDRRRQSTDEIARQRNELQISLSQGLAEGWGSLYLSSSVSDYWNQSNRTKEYQVGYNNSIGNISYSLSALRTRDSLSETNTHYYVTASMPIGNGGSSTSINTTLSYNEDQYESSQVGLNGTAGRDGEYSYAITASDYRTGGQTGALNGQYNSRYSNLNASYSQGRNYHQASVGASGTIVAHSHGLTLTPQRGDTVALIEAPGATGAIVGNTSGIRINDSGYAVVPYVTPYRLNTVTLDPRDMSNDVELQTTTRQVAPYAGAIVKVNYPTQTGTPMLIKVHRASGEKLPFGTTVVDEQNQNVGIVGQGSRVFLRSSKTHDRLNARWGDSNSETCTFEFSTDNATSSAGGYKILEAQCEE</sequence>
<dbReference type="PANTHER" id="PTHR30451">
    <property type="entry name" value="OUTER MEMBRANE USHER PROTEIN"/>
    <property type="match status" value="1"/>
</dbReference>
<dbReference type="Pfam" id="PF13954">
    <property type="entry name" value="PapC_N"/>
    <property type="match status" value="1"/>
</dbReference>
<dbReference type="OrthoDB" id="6554712at2"/>
<dbReference type="Gene3D" id="2.60.40.3110">
    <property type="match status" value="1"/>
</dbReference>
<dbReference type="AlphaFoldDB" id="A0A348HFM4"/>